<dbReference type="PANTHER" id="PTHR43628">
    <property type="entry name" value="ACTIVATOR OF C KINASE PROTEIN 1-RELATED"/>
    <property type="match status" value="1"/>
</dbReference>
<evidence type="ECO:0000313" key="2">
    <source>
        <dbReference type="Proteomes" id="UP000886757"/>
    </source>
</evidence>
<organism evidence="1 2">
    <name type="scientific">Candidatus Choladousia intestinavium</name>
    <dbReference type="NCBI Taxonomy" id="2840727"/>
    <lineage>
        <taxon>Bacteria</taxon>
        <taxon>Bacillati</taxon>
        <taxon>Bacillota</taxon>
        <taxon>Clostridia</taxon>
        <taxon>Lachnospirales</taxon>
        <taxon>Lachnospiraceae</taxon>
        <taxon>Lachnospiraceae incertae sedis</taxon>
        <taxon>Candidatus Choladousia</taxon>
    </lineage>
</organism>
<protein>
    <submittedName>
        <fullName evidence="1">Sel1 repeat family protein</fullName>
    </submittedName>
</protein>
<dbReference type="Proteomes" id="UP000886757">
    <property type="component" value="Unassembled WGS sequence"/>
</dbReference>
<dbReference type="AlphaFoldDB" id="A0A9D1D9M8"/>
<dbReference type="InterPro" id="IPR011990">
    <property type="entry name" value="TPR-like_helical_dom_sf"/>
</dbReference>
<dbReference type="EMBL" id="DVGK01000077">
    <property type="protein sequence ID" value="HIR13602.1"/>
    <property type="molecule type" value="Genomic_DNA"/>
</dbReference>
<accession>A0A9D1D9M8</accession>
<sequence length="392" mass="43929">MGLLEKLFGKRKEKNRKETYRREGLELEQEGKFEEAFLKYEKAAEMDDVPSMVYIARMYLSGNFRPAASSNLTELLLRGGPVFPWNLREEKQPDYQSGLEWLIKAGDLGSGPACETAGNMLCSGIGCQADMEKGIEYLEKAAANGQTSARKYICLYRPDGRKLTDEAYEACLAEFVKAVDSKNDKAYELYATLKSGTQKQLARLGRILIAAQNIRKAGYEPFRFSAGPSGIPLLPIVSKRGAWCTFLRFNMDAWQEKAPLIAVSSDILDVKNPLWLLQYLQHLEIVGTATYRSPAFGWLDERKEAVLIRFSGGTELDADAMNEVVESFALMDEEYKGDSSAFMVEVGEKEYSFEAAGINGDKVEVLWRYTIGGSSDVQECFEPELISMDIDL</sequence>
<dbReference type="InterPro" id="IPR052945">
    <property type="entry name" value="Mitotic_Regulator"/>
</dbReference>
<dbReference type="InterPro" id="IPR006597">
    <property type="entry name" value="Sel1-like"/>
</dbReference>
<gene>
    <name evidence="1" type="ORF">IAB31_06735</name>
</gene>
<dbReference type="Pfam" id="PF08238">
    <property type="entry name" value="Sel1"/>
    <property type="match status" value="2"/>
</dbReference>
<evidence type="ECO:0000313" key="1">
    <source>
        <dbReference type="EMBL" id="HIR13602.1"/>
    </source>
</evidence>
<comment type="caution">
    <text evidence="1">The sequence shown here is derived from an EMBL/GenBank/DDBJ whole genome shotgun (WGS) entry which is preliminary data.</text>
</comment>
<reference evidence="1" key="2">
    <citation type="journal article" date="2021" name="PeerJ">
        <title>Extensive microbial diversity within the chicken gut microbiome revealed by metagenomics and culture.</title>
        <authorList>
            <person name="Gilroy R."/>
            <person name="Ravi A."/>
            <person name="Getino M."/>
            <person name="Pursley I."/>
            <person name="Horton D.L."/>
            <person name="Alikhan N.F."/>
            <person name="Baker D."/>
            <person name="Gharbi K."/>
            <person name="Hall N."/>
            <person name="Watson M."/>
            <person name="Adriaenssens E.M."/>
            <person name="Foster-Nyarko E."/>
            <person name="Jarju S."/>
            <person name="Secka A."/>
            <person name="Antonio M."/>
            <person name="Oren A."/>
            <person name="Chaudhuri R.R."/>
            <person name="La Ragione R."/>
            <person name="Hildebrand F."/>
            <person name="Pallen M.J."/>
        </authorList>
    </citation>
    <scope>NUCLEOTIDE SEQUENCE</scope>
    <source>
        <strain evidence="1">ChiSjej4B22-8148</strain>
    </source>
</reference>
<dbReference type="SUPFAM" id="SSF81901">
    <property type="entry name" value="HCP-like"/>
    <property type="match status" value="1"/>
</dbReference>
<proteinExistence type="predicted"/>
<dbReference type="PANTHER" id="PTHR43628:SF1">
    <property type="entry name" value="CHITIN SYNTHASE REGULATORY FACTOR 2-RELATED"/>
    <property type="match status" value="1"/>
</dbReference>
<dbReference type="Gene3D" id="1.25.40.10">
    <property type="entry name" value="Tetratricopeptide repeat domain"/>
    <property type="match status" value="1"/>
</dbReference>
<name>A0A9D1D9M8_9FIRM</name>
<reference evidence="1" key="1">
    <citation type="submission" date="2020-10" db="EMBL/GenBank/DDBJ databases">
        <authorList>
            <person name="Gilroy R."/>
        </authorList>
    </citation>
    <scope>NUCLEOTIDE SEQUENCE</scope>
    <source>
        <strain evidence="1">ChiSjej4B22-8148</strain>
    </source>
</reference>